<dbReference type="AlphaFoldDB" id="A0A504JEX6"/>
<evidence type="ECO:0008006" key="3">
    <source>
        <dbReference type="Google" id="ProtNLM"/>
    </source>
</evidence>
<dbReference type="RefSeq" id="WP_140591788.1">
    <property type="nucleotide sequence ID" value="NZ_VFWZ01000002.1"/>
</dbReference>
<dbReference type="OrthoDB" id="5522116at2"/>
<evidence type="ECO:0000313" key="2">
    <source>
        <dbReference type="Proteomes" id="UP000315540"/>
    </source>
</evidence>
<sequence>MKMLKTTLAILIITFLSCNRDDTPNVKNEVVDNGPGKIESLVFGSYAGFCLGDCEDIFKIDSNTLERGDMTNIFSEGAVFKSSFTYRNDQFEQYKFLLQEIPEELIIGKDKIYGCPDCADQGGFYFLIQTRDGDKKRYNIDTSDTSDQSEDILKFKSKITNVLKELGAF</sequence>
<evidence type="ECO:0000313" key="1">
    <source>
        <dbReference type="EMBL" id="TPN87252.1"/>
    </source>
</evidence>
<organism evidence="1 2">
    <name type="scientific">Aquimarina algicola</name>
    <dbReference type="NCBI Taxonomy" id="2589995"/>
    <lineage>
        <taxon>Bacteria</taxon>
        <taxon>Pseudomonadati</taxon>
        <taxon>Bacteroidota</taxon>
        <taxon>Flavobacteriia</taxon>
        <taxon>Flavobacteriales</taxon>
        <taxon>Flavobacteriaceae</taxon>
        <taxon>Aquimarina</taxon>
    </lineage>
</organism>
<accession>A0A504JEX6</accession>
<dbReference type="PROSITE" id="PS51257">
    <property type="entry name" value="PROKAR_LIPOPROTEIN"/>
    <property type="match status" value="1"/>
</dbReference>
<dbReference type="EMBL" id="VFWZ01000002">
    <property type="protein sequence ID" value="TPN87252.1"/>
    <property type="molecule type" value="Genomic_DNA"/>
</dbReference>
<reference evidence="1 2" key="1">
    <citation type="submission" date="2019-06" db="EMBL/GenBank/DDBJ databases">
        <authorList>
            <person name="Meng X."/>
        </authorList>
    </citation>
    <scope>NUCLEOTIDE SEQUENCE [LARGE SCALE GENOMIC DNA]</scope>
    <source>
        <strain evidence="1 2">M625</strain>
    </source>
</reference>
<dbReference type="Proteomes" id="UP000315540">
    <property type="component" value="Unassembled WGS sequence"/>
</dbReference>
<gene>
    <name evidence="1" type="ORF">FHK87_06605</name>
</gene>
<name>A0A504JEX6_9FLAO</name>
<keyword evidence="2" id="KW-1185">Reference proteome</keyword>
<protein>
    <recommendedName>
        <fullName evidence="3">Lipoprotein</fullName>
    </recommendedName>
</protein>
<proteinExistence type="predicted"/>
<comment type="caution">
    <text evidence="1">The sequence shown here is derived from an EMBL/GenBank/DDBJ whole genome shotgun (WGS) entry which is preliminary data.</text>
</comment>